<dbReference type="EMBL" id="EAAA01002696">
    <property type="status" value="NOT_ANNOTATED_CDS"/>
    <property type="molecule type" value="Genomic_DNA"/>
</dbReference>
<dbReference type="InParanoid" id="H2XVU6"/>
<proteinExistence type="predicted"/>
<reference evidence="2" key="1">
    <citation type="journal article" date="2002" name="Science">
        <title>The draft genome of Ciona intestinalis: insights into chordate and vertebrate origins.</title>
        <authorList>
            <person name="Dehal P."/>
            <person name="Satou Y."/>
            <person name="Campbell R.K."/>
            <person name="Chapman J."/>
            <person name="Degnan B."/>
            <person name="De Tomaso A."/>
            <person name="Davidson B."/>
            <person name="Di Gregorio A."/>
            <person name="Gelpke M."/>
            <person name="Goodstein D.M."/>
            <person name="Harafuji N."/>
            <person name="Hastings K.E."/>
            <person name="Ho I."/>
            <person name="Hotta K."/>
            <person name="Huang W."/>
            <person name="Kawashima T."/>
            <person name="Lemaire P."/>
            <person name="Martinez D."/>
            <person name="Meinertzhagen I.A."/>
            <person name="Necula S."/>
            <person name="Nonaka M."/>
            <person name="Putnam N."/>
            <person name="Rash S."/>
            <person name="Saiga H."/>
            <person name="Satake M."/>
            <person name="Terry A."/>
            <person name="Yamada L."/>
            <person name="Wang H.G."/>
            <person name="Awazu S."/>
            <person name="Azumi K."/>
            <person name="Boore J."/>
            <person name="Branno M."/>
            <person name="Chin-Bow S."/>
            <person name="DeSantis R."/>
            <person name="Doyle S."/>
            <person name="Francino P."/>
            <person name="Keys D.N."/>
            <person name="Haga S."/>
            <person name="Hayashi H."/>
            <person name="Hino K."/>
            <person name="Imai K.S."/>
            <person name="Inaba K."/>
            <person name="Kano S."/>
            <person name="Kobayashi K."/>
            <person name="Kobayashi M."/>
            <person name="Lee B.I."/>
            <person name="Makabe K.W."/>
            <person name="Manohar C."/>
            <person name="Matassi G."/>
            <person name="Medina M."/>
            <person name="Mochizuki Y."/>
            <person name="Mount S."/>
            <person name="Morishita T."/>
            <person name="Miura S."/>
            <person name="Nakayama A."/>
            <person name="Nishizaka S."/>
            <person name="Nomoto H."/>
            <person name="Ohta F."/>
            <person name="Oishi K."/>
            <person name="Rigoutsos I."/>
            <person name="Sano M."/>
            <person name="Sasaki A."/>
            <person name="Sasakura Y."/>
            <person name="Shoguchi E."/>
            <person name="Shin-i T."/>
            <person name="Spagnuolo A."/>
            <person name="Stainier D."/>
            <person name="Suzuki M.M."/>
            <person name="Tassy O."/>
            <person name="Takatori N."/>
            <person name="Tokuoka M."/>
            <person name="Yagi K."/>
            <person name="Yoshizaki F."/>
            <person name="Wada S."/>
            <person name="Zhang C."/>
            <person name="Hyatt P.D."/>
            <person name="Larimer F."/>
            <person name="Detter C."/>
            <person name="Doggett N."/>
            <person name="Glavina T."/>
            <person name="Hawkins T."/>
            <person name="Richardson P."/>
            <person name="Lucas S."/>
            <person name="Kohara Y."/>
            <person name="Levine M."/>
            <person name="Satoh N."/>
            <person name="Rokhsar D.S."/>
        </authorList>
    </citation>
    <scope>NUCLEOTIDE SEQUENCE [LARGE SCALE GENOMIC DNA]</scope>
</reference>
<sequence>MLSNGVKSKSRGNPSSRLRANSRCWFKCLQSCAKQQLHFVLRLVIIAGYSQVFTVFERVELSMYFS</sequence>
<evidence type="ECO:0000313" key="1">
    <source>
        <dbReference type="Ensembl" id="ENSCINP00000033780.1"/>
    </source>
</evidence>
<dbReference type="Proteomes" id="UP000008144">
    <property type="component" value="Chromosome 8"/>
</dbReference>
<reference evidence="1" key="4">
    <citation type="submission" date="2025-09" db="UniProtKB">
        <authorList>
            <consortium name="Ensembl"/>
        </authorList>
    </citation>
    <scope>IDENTIFICATION</scope>
</reference>
<organism evidence="1 2">
    <name type="scientific">Ciona intestinalis</name>
    <name type="common">Transparent sea squirt</name>
    <name type="synonym">Ascidia intestinalis</name>
    <dbReference type="NCBI Taxonomy" id="7719"/>
    <lineage>
        <taxon>Eukaryota</taxon>
        <taxon>Metazoa</taxon>
        <taxon>Chordata</taxon>
        <taxon>Tunicata</taxon>
        <taxon>Ascidiacea</taxon>
        <taxon>Phlebobranchia</taxon>
        <taxon>Cionidae</taxon>
        <taxon>Ciona</taxon>
    </lineage>
</organism>
<protein>
    <submittedName>
        <fullName evidence="1">Uncharacterized protein</fullName>
    </submittedName>
</protein>
<keyword evidence="2" id="KW-1185">Reference proteome</keyword>
<accession>H2XVU6</accession>
<reference evidence="1" key="2">
    <citation type="journal article" date="2008" name="Genome Biol.">
        <title>Improved genome assembly and evidence-based global gene model set for the chordate Ciona intestinalis: new insight into intron and operon populations.</title>
        <authorList>
            <person name="Satou Y."/>
            <person name="Mineta K."/>
            <person name="Ogasawara M."/>
            <person name="Sasakura Y."/>
            <person name="Shoguchi E."/>
            <person name="Ueno K."/>
            <person name="Yamada L."/>
            <person name="Matsumoto J."/>
            <person name="Wasserscheid J."/>
            <person name="Dewar K."/>
            <person name="Wiley G.B."/>
            <person name="Macmil S.L."/>
            <person name="Roe B.A."/>
            <person name="Zeller R.W."/>
            <person name="Hastings K.E."/>
            <person name="Lemaire P."/>
            <person name="Lindquist E."/>
            <person name="Endo T."/>
            <person name="Hotta K."/>
            <person name="Inaba K."/>
        </authorList>
    </citation>
    <scope>NUCLEOTIDE SEQUENCE [LARGE SCALE GENOMIC DNA]</scope>
    <source>
        <strain evidence="1">wild type</strain>
    </source>
</reference>
<evidence type="ECO:0000313" key="2">
    <source>
        <dbReference type="Proteomes" id="UP000008144"/>
    </source>
</evidence>
<reference evidence="1" key="3">
    <citation type="submission" date="2025-08" db="UniProtKB">
        <authorList>
            <consortium name="Ensembl"/>
        </authorList>
    </citation>
    <scope>IDENTIFICATION</scope>
</reference>
<name>H2XVU6_CIOIN</name>
<dbReference type="AlphaFoldDB" id="H2XVU6"/>
<dbReference type="Ensembl" id="ENSCINT00000035418.1">
    <property type="protein sequence ID" value="ENSCINP00000033780.1"/>
    <property type="gene ID" value="ENSCING00000022825.1"/>
</dbReference>
<dbReference type="HOGENOM" id="CLU_2830472_0_0_1"/>